<evidence type="ECO:0000256" key="4">
    <source>
        <dbReference type="ARBA" id="ARBA00022769"/>
    </source>
</evidence>
<evidence type="ECO:0000256" key="6">
    <source>
        <dbReference type="ARBA" id="ARBA00023204"/>
    </source>
</evidence>
<name>A0A5B8UHB9_9BACT</name>
<dbReference type="RefSeq" id="WP_146785028.1">
    <property type="nucleotide sequence ID" value="NZ_BAABIO010000001.1"/>
</dbReference>
<dbReference type="GO" id="GO:0009411">
    <property type="term" value="P:response to UV"/>
    <property type="evidence" value="ECO:0007669"/>
    <property type="project" value="InterPro"/>
</dbReference>
<dbReference type="GO" id="GO:0016787">
    <property type="term" value="F:hydrolase activity"/>
    <property type="evidence" value="ECO:0007669"/>
    <property type="project" value="UniProtKB-KW"/>
</dbReference>
<dbReference type="GO" id="GO:0006289">
    <property type="term" value="P:nucleotide-excision repair"/>
    <property type="evidence" value="ECO:0007669"/>
    <property type="project" value="InterPro"/>
</dbReference>
<reference evidence="7 8" key="1">
    <citation type="journal article" date="2015" name="Int. J. Syst. Evol. Microbiol.">
        <title>Flavisolibacter ginsenosidimutans sp. nov., with ginsenoside-converting activity isolated from soil used for cultivating ginseng.</title>
        <authorList>
            <person name="Zhao Y."/>
            <person name="Liu Q."/>
            <person name="Kang M.S."/>
            <person name="Jin F."/>
            <person name="Yu H."/>
            <person name="Im W.T."/>
        </authorList>
    </citation>
    <scope>NUCLEOTIDE SEQUENCE [LARGE SCALE GENOMIC DNA]</scope>
    <source>
        <strain evidence="7 8">Gsoil 636</strain>
    </source>
</reference>
<keyword evidence="5" id="KW-0378">Hydrolase</keyword>
<dbReference type="InterPro" id="IPR004601">
    <property type="entry name" value="UvdE"/>
</dbReference>
<dbReference type="GO" id="GO:0004519">
    <property type="term" value="F:endonuclease activity"/>
    <property type="evidence" value="ECO:0007669"/>
    <property type="project" value="UniProtKB-KW"/>
</dbReference>
<dbReference type="EMBL" id="CP042433">
    <property type="protein sequence ID" value="QEC55745.1"/>
    <property type="molecule type" value="Genomic_DNA"/>
</dbReference>
<dbReference type="SUPFAM" id="SSF51658">
    <property type="entry name" value="Xylose isomerase-like"/>
    <property type="match status" value="1"/>
</dbReference>
<dbReference type="Pfam" id="PF03851">
    <property type="entry name" value="UvdE"/>
    <property type="match status" value="1"/>
</dbReference>
<dbReference type="Gene3D" id="3.20.20.150">
    <property type="entry name" value="Divalent-metal-dependent TIM barrel enzymes"/>
    <property type="match status" value="1"/>
</dbReference>
<sequence length="306" mass="34786">MNLGYACINLTLAEDGITTNRGMIKKTFGEKGIAYASELALSNVQALLKILEWNVVNDVRVFRVTSELFPWASEYKLREMPHYREIKDVLEACGKMPVRISSHPGPFNKLAGSGATLDNTIKDLEIHSEIFDLMNLPVSHLAKINIHVGGAYGDKEETLKRFAQNFKKLSKNLQARLTIENDDKPGLFNVKELTMLHETTGIPIVFDYFHHKLHPGTQSEEEAFHTAYKTWSVKPTFHYSSSRKEYENPEAKKEAHSDWVHEEINTYGNDLDIVLETKMKELSLLKYRKDYGLLSKPGATKIFPAA</sequence>
<dbReference type="OrthoDB" id="9782576at2"/>
<organism evidence="7 8">
    <name type="scientific">Flavisolibacter ginsenosidimutans</name>
    <dbReference type="NCBI Taxonomy" id="661481"/>
    <lineage>
        <taxon>Bacteria</taxon>
        <taxon>Pseudomonadati</taxon>
        <taxon>Bacteroidota</taxon>
        <taxon>Chitinophagia</taxon>
        <taxon>Chitinophagales</taxon>
        <taxon>Chitinophagaceae</taxon>
        <taxon>Flavisolibacter</taxon>
    </lineage>
</organism>
<protein>
    <submittedName>
        <fullName evidence="7">UV DNA damage repair endonuclease UvsE</fullName>
    </submittedName>
</protein>
<keyword evidence="3" id="KW-0227">DNA damage</keyword>
<keyword evidence="1" id="KW-0540">Nuclease</keyword>
<dbReference type="Proteomes" id="UP000321204">
    <property type="component" value="Chromosome"/>
</dbReference>
<evidence type="ECO:0000256" key="3">
    <source>
        <dbReference type="ARBA" id="ARBA00022763"/>
    </source>
</evidence>
<dbReference type="NCBIfam" id="TIGR00629">
    <property type="entry name" value="uvde"/>
    <property type="match status" value="1"/>
</dbReference>
<keyword evidence="6" id="KW-0234">DNA repair</keyword>
<dbReference type="AlphaFoldDB" id="A0A5B8UHB9"/>
<gene>
    <name evidence="7" type="primary">uvsE</name>
    <name evidence="7" type="ORF">FSB75_07525</name>
</gene>
<keyword evidence="4" id="KW-0228">DNA excision</keyword>
<evidence type="ECO:0000256" key="1">
    <source>
        <dbReference type="ARBA" id="ARBA00022722"/>
    </source>
</evidence>
<proteinExistence type="predicted"/>
<evidence type="ECO:0000256" key="5">
    <source>
        <dbReference type="ARBA" id="ARBA00022801"/>
    </source>
</evidence>
<dbReference type="InterPro" id="IPR036237">
    <property type="entry name" value="Xyl_isomerase-like_sf"/>
</dbReference>
<evidence type="ECO:0000313" key="7">
    <source>
        <dbReference type="EMBL" id="QEC55745.1"/>
    </source>
</evidence>
<accession>A0A5B8UHB9</accession>
<dbReference type="PANTHER" id="PTHR31290">
    <property type="entry name" value="UV-DAMAGE ENDONUCLEASE"/>
    <property type="match status" value="1"/>
</dbReference>
<dbReference type="PANTHER" id="PTHR31290:SF5">
    <property type="entry name" value="UV-DAMAGE ENDONUCLEASE"/>
    <property type="match status" value="1"/>
</dbReference>
<evidence type="ECO:0000313" key="8">
    <source>
        <dbReference type="Proteomes" id="UP000321204"/>
    </source>
</evidence>
<dbReference type="KEGG" id="fgg:FSB75_07525"/>
<keyword evidence="2 7" id="KW-0255">Endonuclease</keyword>
<evidence type="ECO:0000256" key="2">
    <source>
        <dbReference type="ARBA" id="ARBA00022759"/>
    </source>
</evidence>
<keyword evidence="8" id="KW-1185">Reference proteome</keyword>